<dbReference type="EMBL" id="LGGS01000002">
    <property type="protein sequence ID" value="KUK84129.1"/>
    <property type="molecule type" value="Genomic_DNA"/>
</dbReference>
<dbReference type="GO" id="GO:0004776">
    <property type="term" value="F:succinate-CoA ligase (GDP-forming) activity"/>
    <property type="evidence" value="ECO:0007669"/>
    <property type="project" value="TreeGrafter"/>
</dbReference>
<dbReference type="InterPro" id="IPR003781">
    <property type="entry name" value="CoA-bd"/>
</dbReference>
<keyword evidence="3 5" id="KW-0547">Nucleotide-binding</keyword>
<feature type="binding site" evidence="5">
    <location>
        <position position="43"/>
    </location>
    <ligand>
        <name>CoA</name>
        <dbReference type="ChEBI" id="CHEBI:57287"/>
    </ligand>
</feature>
<feature type="binding site" evidence="5">
    <location>
        <begin position="96"/>
        <end position="98"/>
    </location>
    <ligand>
        <name>CoA</name>
        <dbReference type="ChEBI" id="CHEBI:57287"/>
    </ligand>
</feature>
<dbReference type="Proteomes" id="UP000054705">
    <property type="component" value="Unassembled WGS sequence"/>
</dbReference>
<evidence type="ECO:0000313" key="10">
    <source>
        <dbReference type="EMBL" id="KUK84129.1"/>
    </source>
</evidence>
<evidence type="ECO:0000256" key="6">
    <source>
        <dbReference type="PIRSR" id="PIRSR001553-1"/>
    </source>
</evidence>
<dbReference type="InterPro" id="IPR016102">
    <property type="entry name" value="Succinyl-CoA_synth-like"/>
</dbReference>
<protein>
    <recommendedName>
        <fullName evidence="5">Succinate--CoA ligase [ADP-forming] subunit alpha</fullName>
        <ecNumber evidence="5">6.2.1.5</ecNumber>
    </recommendedName>
    <alternativeName>
        <fullName evidence="5">Succinyl-CoA synthetase subunit alpha</fullName>
        <shortName evidence="5">SCS-alpha</shortName>
    </alternativeName>
</protein>
<dbReference type="Pfam" id="PF02629">
    <property type="entry name" value="CoA_binding"/>
    <property type="match status" value="1"/>
</dbReference>
<evidence type="ECO:0000256" key="1">
    <source>
        <dbReference type="ARBA" id="ARBA00022532"/>
    </source>
</evidence>
<dbReference type="Gene3D" id="3.40.50.720">
    <property type="entry name" value="NAD(P)-binding Rossmann-like Domain"/>
    <property type="match status" value="1"/>
</dbReference>
<keyword evidence="1 5" id="KW-0816">Tricarboxylic acid cycle</keyword>
<comment type="subunit">
    <text evidence="5 8">Heterotetramer of two alpha and two beta subunits.</text>
</comment>
<dbReference type="SMART" id="SM00881">
    <property type="entry name" value="CoA_binding"/>
    <property type="match status" value="1"/>
</dbReference>
<dbReference type="PATRIC" id="fig|110500.4.peg.250"/>
<dbReference type="Pfam" id="PF00549">
    <property type="entry name" value="Ligase_CoA"/>
    <property type="match status" value="1"/>
</dbReference>
<dbReference type="SUPFAM" id="SSF52210">
    <property type="entry name" value="Succinyl-CoA synthetase domains"/>
    <property type="match status" value="1"/>
</dbReference>
<evidence type="ECO:0000256" key="7">
    <source>
        <dbReference type="RuleBase" id="RU000677"/>
    </source>
</evidence>
<comment type="similarity">
    <text evidence="4 5 7">Belongs to the succinate/malate CoA ligase alpha subunit family.</text>
</comment>
<dbReference type="GO" id="GO:0006099">
    <property type="term" value="P:tricarboxylic acid cycle"/>
    <property type="evidence" value="ECO:0007669"/>
    <property type="project" value="UniProtKB-UniRule"/>
</dbReference>
<dbReference type="PROSITE" id="PS00399">
    <property type="entry name" value="SUCCINYL_COA_LIG_2"/>
    <property type="match status" value="1"/>
</dbReference>
<evidence type="ECO:0000256" key="2">
    <source>
        <dbReference type="ARBA" id="ARBA00022598"/>
    </source>
</evidence>
<proteinExistence type="inferred from homology"/>
<dbReference type="InterPro" id="IPR005810">
    <property type="entry name" value="CoA_lig_alpha"/>
</dbReference>
<evidence type="ECO:0000313" key="11">
    <source>
        <dbReference type="Proteomes" id="UP000054705"/>
    </source>
</evidence>
<dbReference type="NCBIfam" id="TIGR01019">
    <property type="entry name" value="sucCoAalpha"/>
    <property type="match status" value="1"/>
</dbReference>
<dbReference type="GO" id="GO:0009361">
    <property type="term" value="C:succinate-CoA ligase complex (ADP-forming)"/>
    <property type="evidence" value="ECO:0007669"/>
    <property type="project" value="TreeGrafter"/>
</dbReference>
<dbReference type="EC" id="6.2.1.5" evidence="5"/>
<dbReference type="InterPro" id="IPR017440">
    <property type="entry name" value="Cit_synth/succinyl-CoA_lig_AS"/>
</dbReference>
<dbReference type="UniPathway" id="UPA00223">
    <property type="reaction ID" value="UER00999"/>
</dbReference>
<dbReference type="AlphaFoldDB" id="A0A117M4N8"/>
<feature type="binding site" evidence="5">
    <location>
        <begin position="17"/>
        <end position="20"/>
    </location>
    <ligand>
        <name>CoA</name>
        <dbReference type="ChEBI" id="CHEBI:57287"/>
    </ligand>
</feature>
<dbReference type="PANTHER" id="PTHR11117">
    <property type="entry name" value="SUCCINYL-COA LIGASE SUBUNIT ALPHA"/>
    <property type="match status" value="1"/>
</dbReference>
<feature type="active site" description="Tele-phosphohistidine intermediate" evidence="5 6">
    <location>
        <position position="246"/>
    </location>
</feature>
<dbReference type="InterPro" id="IPR005811">
    <property type="entry name" value="SUCC_ACL_C"/>
</dbReference>
<reference evidence="11" key="1">
    <citation type="journal article" date="2015" name="MBio">
        <title>Genome-Resolved Metagenomic Analysis Reveals Roles for Candidate Phyla and Other Microbial Community Members in Biogeochemical Transformations in Oil Reservoirs.</title>
        <authorList>
            <person name="Hu P."/>
            <person name="Tom L."/>
            <person name="Singh A."/>
            <person name="Thomas B.C."/>
            <person name="Baker B.J."/>
            <person name="Piceno Y.M."/>
            <person name="Andersen G.L."/>
            <person name="Banfield J.F."/>
        </authorList>
    </citation>
    <scope>NUCLEOTIDE SEQUENCE [LARGE SCALE GENOMIC DNA]</scope>
</reference>
<evidence type="ECO:0000256" key="3">
    <source>
        <dbReference type="ARBA" id="ARBA00022741"/>
    </source>
</evidence>
<dbReference type="PIRSF" id="PIRSF001553">
    <property type="entry name" value="SucCS_alpha"/>
    <property type="match status" value="1"/>
</dbReference>
<comment type="catalytic activity">
    <reaction evidence="5">
        <text>GTP + succinate + CoA = succinyl-CoA + GDP + phosphate</text>
        <dbReference type="Rhea" id="RHEA:22120"/>
        <dbReference type="ChEBI" id="CHEBI:30031"/>
        <dbReference type="ChEBI" id="CHEBI:37565"/>
        <dbReference type="ChEBI" id="CHEBI:43474"/>
        <dbReference type="ChEBI" id="CHEBI:57287"/>
        <dbReference type="ChEBI" id="CHEBI:57292"/>
        <dbReference type="ChEBI" id="CHEBI:58189"/>
    </reaction>
</comment>
<name>A0A117M4N8_9FIRM</name>
<comment type="catalytic activity">
    <reaction evidence="5 8">
        <text>succinate + ATP + CoA = succinyl-CoA + ADP + phosphate</text>
        <dbReference type="Rhea" id="RHEA:17661"/>
        <dbReference type="ChEBI" id="CHEBI:30031"/>
        <dbReference type="ChEBI" id="CHEBI:30616"/>
        <dbReference type="ChEBI" id="CHEBI:43474"/>
        <dbReference type="ChEBI" id="CHEBI:57287"/>
        <dbReference type="ChEBI" id="CHEBI:57292"/>
        <dbReference type="ChEBI" id="CHEBI:456216"/>
        <dbReference type="EC" id="6.2.1.5"/>
    </reaction>
</comment>
<feature type="domain" description="CoA-binding" evidence="9">
    <location>
        <begin position="4"/>
        <end position="100"/>
    </location>
</feature>
<dbReference type="InterPro" id="IPR036291">
    <property type="entry name" value="NAD(P)-bd_dom_sf"/>
</dbReference>
<feature type="binding site" evidence="5">
    <location>
        <position position="159"/>
    </location>
    <ligand>
        <name>substrate</name>
        <note>ligand shared with subunit beta</note>
    </ligand>
</feature>
<dbReference type="Gene3D" id="3.40.50.261">
    <property type="entry name" value="Succinyl-CoA synthetase domains"/>
    <property type="match status" value="1"/>
</dbReference>
<sequence>MAIIIDENTNVLVQGITGNQGVFHTKQMLAYGTKIVAGVTPGKGGNVVEGVPVYNSVREACENHRIDASVLFIPAPFTKDAAFESLEAGVGVVVVVTEGVPVHDETAIVAYAKRKGAIVLGPNTFGIVSSGKCKMGIPPNQYFVEGNVGVVARSGTLTYEITGNLTANGLGQSTVVGMGGDRVVGLTFIDVLKMFEKDPQTDAVVLIGEIGGNAEETAAEYIKEMTKPVVAFIAGKSAPPGKRMGHAGAIIERGKGTYKGKVEALTEAGAKVAELPFEVPAIVKEVLGK</sequence>
<keyword evidence="2 5" id="KW-0436">Ligase</keyword>
<organism evidence="10 11">
    <name type="scientific">Pelotomaculum thermopropionicum</name>
    <dbReference type="NCBI Taxonomy" id="110500"/>
    <lineage>
        <taxon>Bacteria</taxon>
        <taxon>Bacillati</taxon>
        <taxon>Bacillota</taxon>
        <taxon>Clostridia</taxon>
        <taxon>Eubacteriales</taxon>
        <taxon>Desulfotomaculaceae</taxon>
        <taxon>Pelotomaculum</taxon>
    </lineage>
</organism>
<dbReference type="FunFam" id="3.40.50.261:FF:000006">
    <property type="entry name" value="Succinate--CoA ligase [ADP-forming] subunit alpha"/>
    <property type="match status" value="1"/>
</dbReference>
<dbReference type="PRINTS" id="PR01798">
    <property type="entry name" value="SCOASYNTHASE"/>
</dbReference>
<evidence type="ECO:0000256" key="4">
    <source>
        <dbReference type="ARBA" id="ARBA00060724"/>
    </source>
</evidence>
<gene>
    <name evidence="5" type="primary">sucD</name>
    <name evidence="10" type="ORF">XD97_0018</name>
</gene>
<comment type="function">
    <text evidence="5 8">Succinyl-CoA synthetase functions in the citric acid cycle (TCA), coupling the hydrolysis of succinyl-CoA to the synthesis of either ATP or GTP and thus represents the only step of substrate-level phosphorylation in the TCA. The alpha subunit of the enzyme binds the substrates coenzyme A and phosphate, while succinate binding and nucleotide specificity is provided by the beta subunit.</text>
</comment>
<dbReference type="NCBIfam" id="NF004230">
    <property type="entry name" value="PRK05678.1"/>
    <property type="match status" value="1"/>
</dbReference>
<accession>A0A117M4N8</accession>
<evidence type="ECO:0000256" key="8">
    <source>
        <dbReference type="RuleBase" id="RU000699"/>
    </source>
</evidence>
<dbReference type="GO" id="GO:0000166">
    <property type="term" value="F:nucleotide binding"/>
    <property type="evidence" value="ECO:0007669"/>
    <property type="project" value="UniProtKB-KW"/>
</dbReference>
<dbReference type="GO" id="GO:0004775">
    <property type="term" value="F:succinate-CoA ligase (ADP-forming) activity"/>
    <property type="evidence" value="ECO:0007669"/>
    <property type="project" value="UniProtKB-UniRule"/>
</dbReference>
<evidence type="ECO:0000256" key="5">
    <source>
        <dbReference type="HAMAP-Rule" id="MF_01988"/>
    </source>
</evidence>
<dbReference type="SUPFAM" id="SSF51735">
    <property type="entry name" value="NAD(P)-binding Rossmann-fold domains"/>
    <property type="match status" value="1"/>
</dbReference>
<dbReference type="HAMAP" id="MF_01988">
    <property type="entry name" value="Succ_CoA_alpha"/>
    <property type="match status" value="1"/>
</dbReference>
<comment type="caution">
    <text evidence="10">The sequence shown here is derived from an EMBL/GenBank/DDBJ whole genome shotgun (WGS) entry which is preliminary data.</text>
</comment>
<dbReference type="FunFam" id="3.40.50.720:FF:000277">
    <property type="entry name" value="Succinate--CoA ligase [ADP-forming] subunit alpha"/>
    <property type="match status" value="1"/>
</dbReference>
<dbReference type="PANTHER" id="PTHR11117:SF2">
    <property type="entry name" value="SUCCINATE--COA LIGASE [ADP_GDP-FORMING] SUBUNIT ALPHA, MITOCHONDRIAL"/>
    <property type="match status" value="1"/>
</dbReference>
<comment type="pathway">
    <text evidence="5 8">Carbohydrate metabolism; tricarboxylic acid cycle; succinate from succinyl-CoA (ligase route): step 1/1.</text>
</comment>
<evidence type="ECO:0000259" key="9">
    <source>
        <dbReference type="SMART" id="SM00881"/>
    </source>
</evidence>